<dbReference type="EMBL" id="CAJNOU010003321">
    <property type="protein sequence ID" value="CAF1384144.1"/>
    <property type="molecule type" value="Genomic_DNA"/>
</dbReference>
<dbReference type="AlphaFoldDB" id="A0A815JMN7"/>
<accession>A0A815JMN7</accession>
<protein>
    <submittedName>
        <fullName evidence="1">Uncharacterized protein</fullName>
    </submittedName>
</protein>
<proteinExistence type="predicted"/>
<dbReference type="Proteomes" id="UP000663889">
    <property type="component" value="Unassembled WGS sequence"/>
</dbReference>
<reference evidence="1" key="1">
    <citation type="submission" date="2021-02" db="EMBL/GenBank/DDBJ databases">
        <authorList>
            <person name="Nowell W R."/>
        </authorList>
    </citation>
    <scope>NUCLEOTIDE SEQUENCE</scope>
</reference>
<dbReference type="InterPro" id="IPR032675">
    <property type="entry name" value="LRR_dom_sf"/>
</dbReference>
<sequence>MILNNSTRISVTGNRLPQKCIKEFIKKYSHEIKVLHVSSTRYSTHFETWEKSILPYIRHLHTVDVHETTLGLCDNIVKIYQSVYDPYISSLPHIRQRFFTHVPMSEEFLHEMFCSIRPYRKKYFSLSREANAAKCKCYDKTRLDLVQHVTIKDVDALNNYSKYFPNATELTFSKKCIVDYEEQLTDSLRRTISLIRLTKLNMNNIYSELDILINIIQFTPNIHTLTWIHIKDSPKDLLSIQDSESFQLVSKQNQIKNIIIKGDYTKKMMEVLINLCPQVQYISFGYSRRSLDATVYYLLSEIKETTRHLFSLCIFSASPRWIGEWEDLIQSREVFDNYSTKAIDGKYYVWWGH</sequence>
<comment type="caution">
    <text evidence="1">The sequence shown here is derived from an EMBL/GenBank/DDBJ whole genome shotgun (WGS) entry which is preliminary data.</text>
</comment>
<name>A0A815JMN7_9BILA</name>
<dbReference type="Gene3D" id="3.80.10.10">
    <property type="entry name" value="Ribonuclease Inhibitor"/>
    <property type="match status" value="1"/>
</dbReference>
<evidence type="ECO:0000313" key="1">
    <source>
        <dbReference type="EMBL" id="CAF1384144.1"/>
    </source>
</evidence>
<gene>
    <name evidence="1" type="ORF">SEV965_LOCUS30572</name>
</gene>
<evidence type="ECO:0000313" key="2">
    <source>
        <dbReference type="Proteomes" id="UP000663889"/>
    </source>
</evidence>
<organism evidence="1 2">
    <name type="scientific">Rotaria sordida</name>
    <dbReference type="NCBI Taxonomy" id="392033"/>
    <lineage>
        <taxon>Eukaryota</taxon>
        <taxon>Metazoa</taxon>
        <taxon>Spiralia</taxon>
        <taxon>Gnathifera</taxon>
        <taxon>Rotifera</taxon>
        <taxon>Eurotatoria</taxon>
        <taxon>Bdelloidea</taxon>
        <taxon>Philodinida</taxon>
        <taxon>Philodinidae</taxon>
        <taxon>Rotaria</taxon>
    </lineage>
</organism>